<keyword evidence="11" id="KW-1185">Reference proteome</keyword>
<dbReference type="SUPFAM" id="SSF53850">
    <property type="entry name" value="Periplasmic binding protein-like II"/>
    <property type="match status" value="1"/>
</dbReference>
<dbReference type="PANTHER" id="PTHR35936:SF17">
    <property type="entry name" value="ARGININE-BINDING EXTRACELLULAR PROTEIN ARTP"/>
    <property type="match status" value="1"/>
</dbReference>
<dbReference type="SMART" id="SM00079">
    <property type="entry name" value="PBPe"/>
    <property type="match status" value="1"/>
</dbReference>
<evidence type="ECO:0000256" key="5">
    <source>
        <dbReference type="ARBA" id="ARBA00023288"/>
    </source>
</evidence>
<dbReference type="Gene3D" id="3.40.190.10">
    <property type="entry name" value="Periplasmic binding protein-like II"/>
    <property type="match status" value="2"/>
</dbReference>
<comment type="similarity">
    <text evidence="2 6">Belongs to the bacterial solute-binding protein 3 family.</text>
</comment>
<dbReference type="InterPro" id="IPR001638">
    <property type="entry name" value="Solute-binding_3/MltF_N"/>
</dbReference>
<dbReference type="GO" id="GO:0015276">
    <property type="term" value="F:ligand-gated monoatomic ion channel activity"/>
    <property type="evidence" value="ECO:0007669"/>
    <property type="project" value="InterPro"/>
</dbReference>
<sequence length="273" mass="30029">MKKYFSKIIALAVFTSLMLILSACGAGGSEGDKGESSEKKETLKVVTNAAYAPFEYIDKGKVVGFDIDFINAVAKEAGYKVDIKHTGWDPMFAEVQRKQADLAVSSVSITEDRKQTYDFSVPYFESTLMILVPEDSDIQNALDLKGKKVAVQNGTTGQTAAEKILAGDGTVKKFEDNVLAIMELLNGGADAVVADNAVVNEYIKNNPDKKLKAIKDPENFDSEFYGLMFAKGSKLKPELDKAINTLFENGTYSEIYKKWFGVEPDIDILKNQQ</sequence>
<comment type="subcellular location">
    <subcellularLocation>
        <location evidence="1">Cell envelope</location>
    </subcellularLocation>
</comment>
<dbReference type="STRING" id="33936.AZI98_15075"/>
<feature type="domain" description="Ionotropic glutamate receptor C-terminal" evidence="9">
    <location>
        <begin position="42"/>
        <end position="262"/>
    </location>
</feature>
<dbReference type="PROSITE" id="PS01039">
    <property type="entry name" value="SBP_BACTERIAL_3"/>
    <property type="match status" value="1"/>
</dbReference>
<keyword evidence="4" id="KW-0564">Palmitate</keyword>
<dbReference type="SMART" id="SM00062">
    <property type="entry name" value="PBPb"/>
    <property type="match status" value="1"/>
</dbReference>
<evidence type="ECO:0000256" key="7">
    <source>
        <dbReference type="SAM" id="SignalP"/>
    </source>
</evidence>
<reference evidence="10 11" key="1">
    <citation type="submission" date="2016-04" db="EMBL/GenBank/DDBJ databases">
        <title>Draft genome sequence of Aeribacillus pallidus 8m3 from petroleum reservoir.</title>
        <authorList>
            <person name="Poltaraus A.B."/>
            <person name="Nazina T.N."/>
            <person name="Tourova T.P."/>
            <person name="Malakho S.M."/>
            <person name="Korshunova A.V."/>
            <person name="Sokolova D.S."/>
        </authorList>
    </citation>
    <scope>NUCLEOTIDE SEQUENCE [LARGE SCALE GENOMIC DNA]</scope>
    <source>
        <strain evidence="10 11">8m3</strain>
    </source>
</reference>
<dbReference type="EMBL" id="LWBR01000058">
    <property type="protein sequence ID" value="KZN95319.1"/>
    <property type="molecule type" value="Genomic_DNA"/>
</dbReference>
<evidence type="ECO:0000259" key="8">
    <source>
        <dbReference type="SMART" id="SM00062"/>
    </source>
</evidence>
<keyword evidence="3 7" id="KW-0732">Signal</keyword>
<gene>
    <name evidence="10" type="ORF">AZI98_15075</name>
</gene>
<dbReference type="Pfam" id="PF00497">
    <property type="entry name" value="SBP_bac_3"/>
    <property type="match status" value="1"/>
</dbReference>
<dbReference type="GO" id="GO:0030313">
    <property type="term" value="C:cell envelope"/>
    <property type="evidence" value="ECO:0007669"/>
    <property type="project" value="UniProtKB-SubCell"/>
</dbReference>
<dbReference type="GO" id="GO:0016020">
    <property type="term" value="C:membrane"/>
    <property type="evidence" value="ECO:0007669"/>
    <property type="project" value="InterPro"/>
</dbReference>
<dbReference type="PROSITE" id="PS51257">
    <property type="entry name" value="PROKAR_LIPOPROTEIN"/>
    <property type="match status" value="1"/>
</dbReference>
<feature type="domain" description="Solute-binding protein family 3/N-terminal" evidence="8">
    <location>
        <begin position="42"/>
        <end position="263"/>
    </location>
</feature>
<evidence type="ECO:0000256" key="3">
    <source>
        <dbReference type="ARBA" id="ARBA00022729"/>
    </source>
</evidence>
<keyword evidence="5" id="KW-0449">Lipoprotein</keyword>
<dbReference type="RefSeq" id="WP_063389084.1">
    <property type="nucleotide sequence ID" value="NZ_LWBR01000058.1"/>
</dbReference>
<dbReference type="OrthoDB" id="115856at2"/>
<name>A0A165WU20_9BACI</name>
<evidence type="ECO:0000256" key="6">
    <source>
        <dbReference type="RuleBase" id="RU003744"/>
    </source>
</evidence>
<evidence type="ECO:0000256" key="2">
    <source>
        <dbReference type="ARBA" id="ARBA00010333"/>
    </source>
</evidence>
<dbReference type="Proteomes" id="UP000076476">
    <property type="component" value="Unassembled WGS sequence"/>
</dbReference>
<dbReference type="PANTHER" id="PTHR35936">
    <property type="entry name" value="MEMBRANE-BOUND LYTIC MUREIN TRANSGLYCOSYLASE F"/>
    <property type="match status" value="1"/>
</dbReference>
<evidence type="ECO:0000259" key="9">
    <source>
        <dbReference type="SMART" id="SM00079"/>
    </source>
</evidence>
<accession>A0A165WU20</accession>
<dbReference type="AlphaFoldDB" id="A0A165WU20"/>
<dbReference type="InterPro" id="IPR001320">
    <property type="entry name" value="Iontro_rcpt_C"/>
</dbReference>
<dbReference type="InterPro" id="IPR018313">
    <property type="entry name" value="SBP_3_CS"/>
</dbReference>
<organism evidence="10 11">
    <name type="scientific">Aeribacillus pallidus</name>
    <dbReference type="NCBI Taxonomy" id="33936"/>
    <lineage>
        <taxon>Bacteria</taxon>
        <taxon>Bacillati</taxon>
        <taxon>Bacillota</taxon>
        <taxon>Bacilli</taxon>
        <taxon>Bacillales</taxon>
        <taxon>Bacillaceae</taxon>
        <taxon>Aeribacillus</taxon>
    </lineage>
</organism>
<feature type="signal peptide" evidence="7">
    <location>
        <begin position="1"/>
        <end position="25"/>
    </location>
</feature>
<evidence type="ECO:0000313" key="11">
    <source>
        <dbReference type="Proteomes" id="UP000076476"/>
    </source>
</evidence>
<feature type="chain" id="PRO_5038617868" evidence="7">
    <location>
        <begin position="26"/>
        <end position="273"/>
    </location>
</feature>
<protein>
    <submittedName>
        <fullName evidence="10">Glutamine ABC transporter substrate-binding protein</fullName>
    </submittedName>
</protein>
<proteinExistence type="inferred from homology"/>
<evidence type="ECO:0000313" key="10">
    <source>
        <dbReference type="EMBL" id="KZN95319.1"/>
    </source>
</evidence>
<dbReference type="CDD" id="cd13624">
    <property type="entry name" value="PBP2_Arg_Lys_His"/>
    <property type="match status" value="1"/>
</dbReference>
<evidence type="ECO:0000256" key="1">
    <source>
        <dbReference type="ARBA" id="ARBA00004196"/>
    </source>
</evidence>
<evidence type="ECO:0000256" key="4">
    <source>
        <dbReference type="ARBA" id="ARBA00023139"/>
    </source>
</evidence>
<comment type="caution">
    <text evidence="10">The sequence shown here is derived from an EMBL/GenBank/DDBJ whole genome shotgun (WGS) entry which is preliminary data.</text>
</comment>